<evidence type="ECO:0000313" key="12">
    <source>
        <dbReference type="Proteomes" id="UP000664399"/>
    </source>
</evidence>
<comment type="subcellular location">
    <subcellularLocation>
        <location evidence="1">Cytoplasm</location>
    </subcellularLocation>
</comment>
<evidence type="ECO:0000256" key="4">
    <source>
        <dbReference type="ARBA" id="ARBA00022490"/>
    </source>
</evidence>
<reference evidence="11 12" key="1">
    <citation type="submission" date="2021-03" db="EMBL/GenBank/DDBJ databases">
        <title>The complete genome sequence of Acetobacter suratthaniensis TBRC 1719.</title>
        <authorList>
            <person name="Charoenyingcharoen P."/>
            <person name="Yukphan P."/>
        </authorList>
    </citation>
    <scope>NUCLEOTIDE SEQUENCE [LARGE SCALE GENOMIC DNA]</scope>
    <source>
        <strain evidence="11 12">TBRC 1719</strain>
    </source>
</reference>
<evidence type="ECO:0000313" key="11">
    <source>
        <dbReference type="EMBL" id="MBO1328860.1"/>
    </source>
</evidence>
<protein>
    <recommendedName>
        <fullName evidence="3">tRNA threonylcarbamoyladenosine biosynthesis protein TsaE</fullName>
    </recommendedName>
    <alternativeName>
        <fullName evidence="10">t(6)A37 threonylcarbamoyladenosine biosynthesis protein TsaE</fullName>
    </alternativeName>
</protein>
<evidence type="ECO:0000256" key="2">
    <source>
        <dbReference type="ARBA" id="ARBA00007599"/>
    </source>
</evidence>
<dbReference type="InterPro" id="IPR027417">
    <property type="entry name" value="P-loop_NTPase"/>
</dbReference>
<dbReference type="Gene3D" id="3.40.50.300">
    <property type="entry name" value="P-loop containing nucleotide triphosphate hydrolases"/>
    <property type="match status" value="1"/>
</dbReference>
<keyword evidence="12" id="KW-1185">Reference proteome</keyword>
<keyword evidence="5" id="KW-0819">tRNA processing</keyword>
<keyword evidence="7" id="KW-0547">Nucleotide-binding</keyword>
<keyword evidence="4" id="KW-0963">Cytoplasm</keyword>
<dbReference type="PANTHER" id="PTHR33540">
    <property type="entry name" value="TRNA THREONYLCARBAMOYLADENOSINE BIOSYNTHESIS PROTEIN TSAE"/>
    <property type="match status" value="1"/>
</dbReference>
<comment type="similarity">
    <text evidence="2">Belongs to the TsaE family.</text>
</comment>
<dbReference type="Proteomes" id="UP000664399">
    <property type="component" value="Unassembled WGS sequence"/>
</dbReference>
<keyword evidence="9" id="KW-0460">Magnesium</keyword>
<name>A0ABS3LNC9_9PROT</name>
<dbReference type="EMBL" id="JAFVMG010000011">
    <property type="protein sequence ID" value="MBO1328860.1"/>
    <property type="molecule type" value="Genomic_DNA"/>
</dbReference>
<dbReference type="RefSeq" id="WP_207854741.1">
    <property type="nucleotide sequence ID" value="NZ_JAFVMG010000011.1"/>
</dbReference>
<evidence type="ECO:0000256" key="9">
    <source>
        <dbReference type="ARBA" id="ARBA00022842"/>
    </source>
</evidence>
<keyword evidence="8" id="KW-0067">ATP-binding</keyword>
<dbReference type="Pfam" id="PF02367">
    <property type="entry name" value="TsaE"/>
    <property type="match status" value="1"/>
</dbReference>
<evidence type="ECO:0000256" key="8">
    <source>
        <dbReference type="ARBA" id="ARBA00022840"/>
    </source>
</evidence>
<dbReference type="SUPFAM" id="SSF52540">
    <property type="entry name" value="P-loop containing nucleoside triphosphate hydrolases"/>
    <property type="match status" value="1"/>
</dbReference>
<organism evidence="11 12">
    <name type="scientific">Acetobacter suratthaniensis</name>
    <dbReference type="NCBI Taxonomy" id="1502841"/>
    <lineage>
        <taxon>Bacteria</taxon>
        <taxon>Pseudomonadati</taxon>
        <taxon>Pseudomonadota</taxon>
        <taxon>Alphaproteobacteria</taxon>
        <taxon>Acetobacterales</taxon>
        <taxon>Acetobacteraceae</taxon>
        <taxon>Acetobacter</taxon>
    </lineage>
</organism>
<evidence type="ECO:0000256" key="6">
    <source>
        <dbReference type="ARBA" id="ARBA00022723"/>
    </source>
</evidence>
<dbReference type="PANTHER" id="PTHR33540:SF2">
    <property type="entry name" value="TRNA THREONYLCARBAMOYLADENOSINE BIOSYNTHESIS PROTEIN TSAE"/>
    <property type="match status" value="1"/>
</dbReference>
<keyword evidence="6" id="KW-0479">Metal-binding</keyword>
<dbReference type="InterPro" id="IPR003442">
    <property type="entry name" value="T6A_TsaE"/>
</dbReference>
<evidence type="ECO:0000256" key="1">
    <source>
        <dbReference type="ARBA" id="ARBA00004496"/>
    </source>
</evidence>
<sequence>MIILETEKTTQALASFLAGKAGAGDAILLSGPLGAGKSVLARAFVRAFCQDAGLDVPSPTYTLVQPYAAAACTVHHFDLWRLGGPDELDELGWDDARDGLVLVEWPERLEDMTPADALHITLDVRPDGTRVAHLRGWADRFDAQALRAAGFAPAPAAQGVVEQGRASPDGAQG</sequence>
<comment type="caution">
    <text evidence="11">The sequence shown here is derived from an EMBL/GenBank/DDBJ whole genome shotgun (WGS) entry which is preliminary data.</text>
</comment>
<evidence type="ECO:0000256" key="10">
    <source>
        <dbReference type="ARBA" id="ARBA00032441"/>
    </source>
</evidence>
<accession>A0ABS3LNC9</accession>
<gene>
    <name evidence="11" type="primary">tsaE</name>
    <name evidence="11" type="ORF">J2D75_10290</name>
</gene>
<evidence type="ECO:0000256" key="5">
    <source>
        <dbReference type="ARBA" id="ARBA00022694"/>
    </source>
</evidence>
<dbReference type="NCBIfam" id="TIGR00150">
    <property type="entry name" value="T6A_YjeE"/>
    <property type="match status" value="1"/>
</dbReference>
<proteinExistence type="inferred from homology"/>
<evidence type="ECO:0000256" key="3">
    <source>
        <dbReference type="ARBA" id="ARBA00019010"/>
    </source>
</evidence>
<evidence type="ECO:0000256" key="7">
    <source>
        <dbReference type="ARBA" id="ARBA00022741"/>
    </source>
</evidence>